<comment type="subcellular location">
    <subcellularLocation>
        <location evidence="1">Nucleus</location>
    </subcellularLocation>
</comment>
<feature type="region of interest" description="Disordered" evidence="3">
    <location>
        <begin position="102"/>
        <end position="137"/>
    </location>
</feature>
<dbReference type="EMBL" id="SKBQ01000117">
    <property type="protein sequence ID" value="TPX18344.1"/>
    <property type="molecule type" value="Genomic_DNA"/>
</dbReference>
<dbReference type="RefSeq" id="XP_031000055.1">
    <property type="nucleotide sequence ID" value="XM_031134519.1"/>
</dbReference>
<protein>
    <recommendedName>
        <fullName evidence="6">Transcription factor domain-containing protein</fullName>
    </recommendedName>
</protein>
<evidence type="ECO:0000256" key="3">
    <source>
        <dbReference type="SAM" id="MobiDB-lite"/>
    </source>
</evidence>
<dbReference type="PANTHER" id="PTHR31001">
    <property type="entry name" value="UNCHARACTERIZED TRANSCRIPTIONAL REGULATORY PROTEIN"/>
    <property type="match status" value="1"/>
</dbReference>
<dbReference type="Proteomes" id="UP000319257">
    <property type="component" value="Unassembled WGS sequence"/>
</dbReference>
<dbReference type="OrthoDB" id="410267at2759"/>
<dbReference type="CDD" id="cd12148">
    <property type="entry name" value="fungal_TF_MHR"/>
    <property type="match status" value="1"/>
</dbReference>
<sequence length="703" mass="77812">MNGWAAPGRDQRINPGDRSLDGSAWRIRQTSFAPRSDGRLPVEIDCSREKVRIKRHILQNDDQVQFLHSVVADLERLPYHAALTTTIARVRDRILHLQFGDDAAPHDGQEAGPSASDTGDTAETEAPAEQQVPDTQVGFRKFRDPSLLTALEHLAWGRTSGKCFPHKACGCKHRRHHAEPHAEGMPSMLGRHIDAGGAEAAVPDPDDARKLVHFHIQHLAWHHNCWHSPTFLAECETFWATGTYNHPLWLALYLSVLSATVFGTQHSEKAKAAIGVDTARLPSTQQLFSSMITVLYRHHFLQDLTLYSVQAIAISTEVAHNLGESELNATLIYAGIRISECLGLHRIDDPPALAGSTEDWETRVEREVGKRVWCQLTIQDHFAIPFTETYGISPGQVSTSYPSNADDRDLVHQPENVPTVSSYCRNLVQLAVLMPELADGLGTAKQQLPLKQQYDHVLHMDRRVREVVNQFPPFFLKGDLEPEASIPWLQIARKSLAITAAEKIIMIHRPFLFRSFQAPAYAFTRKTCTAAATTILREHNALTEADEVSIWTHTAFCITAAVILCLEIYSTPGSDTTTAEHHRETVRAARQRLASRSGDLLAQRGVTLVDVLLNEGSQYGEQALDQRVSMGFDWIASVLYPAKNTSSGGVSAEQLMFAQDSHGPGPGSDFSPGAWASSDVGVGAGFDVWFNSVFFDNAQDMVL</sequence>
<dbReference type="PANTHER" id="PTHR31001:SF90">
    <property type="entry name" value="CENTROMERE DNA-BINDING PROTEIN COMPLEX CBF3 SUBUNIT B"/>
    <property type="match status" value="1"/>
</dbReference>
<accession>A0A507BHX5</accession>
<reference evidence="4 5" key="1">
    <citation type="submission" date="2019-06" db="EMBL/GenBank/DDBJ databases">
        <title>Draft genome sequence of the filamentous fungus Phialemoniopsis curvata isolated from diesel fuel.</title>
        <authorList>
            <person name="Varaljay V.A."/>
            <person name="Lyon W.J."/>
            <person name="Crouch A.L."/>
            <person name="Drake C.E."/>
            <person name="Hollomon J.M."/>
            <person name="Nadeau L.J."/>
            <person name="Nunn H.S."/>
            <person name="Stevenson B.S."/>
            <person name="Bojanowski C.L."/>
            <person name="Crookes-Goodson W.J."/>
        </authorList>
    </citation>
    <scope>NUCLEOTIDE SEQUENCE [LARGE SCALE GENOMIC DNA]</scope>
    <source>
        <strain evidence="4 5">D216</strain>
    </source>
</reference>
<keyword evidence="5" id="KW-1185">Reference proteome</keyword>
<organism evidence="4 5">
    <name type="scientific">Thyridium curvatum</name>
    <dbReference type="NCBI Taxonomy" id="1093900"/>
    <lineage>
        <taxon>Eukaryota</taxon>
        <taxon>Fungi</taxon>
        <taxon>Dikarya</taxon>
        <taxon>Ascomycota</taxon>
        <taxon>Pezizomycotina</taxon>
        <taxon>Sordariomycetes</taxon>
        <taxon>Sordariomycetidae</taxon>
        <taxon>Thyridiales</taxon>
        <taxon>Thyridiaceae</taxon>
        <taxon>Thyridium</taxon>
    </lineage>
</organism>
<evidence type="ECO:0008006" key="6">
    <source>
        <dbReference type="Google" id="ProtNLM"/>
    </source>
</evidence>
<feature type="region of interest" description="Disordered" evidence="3">
    <location>
        <begin position="1"/>
        <end position="21"/>
    </location>
</feature>
<name>A0A507BHX5_9PEZI</name>
<proteinExistence type="predicted"/>
<evidence type="ECO:0000313" key="4">
    <source>
        <dbReference type="EMBL" id="TPX18344.1"/>
    </source>
</evidence>
<dbReference type="InterPro" id="IPR050613">
    <property type="entry name" value="Sec_Metabolite_Reg"/>
</dbReference>
<evidence type="ECO:0000256" key="1">
    <source>
        <dbReference type="ARBA" id="ARBA00004123"/>
    </source>
</evidence>
<evidence type="ECO:0000313" key="5">
    <source>
        <dbReference type="Proteomes" id="UP000319257"/>
    </source>
</evidence>
<dbReference type="STRING" id="1093900.A0A507BHX5"/>
<dbReference type="GO" id="GO:0005634">
    <property type="term" value="C:nucleus"/>
    <property type="evidence" value="ECO:0007669"/>
    <property type="project" value="UniProtKB-SubCell"/>
</dbReference>
<dbReference type="InParanoid" id="A0A507BHX5"/>
<comment type="caution">
    <text evidence="4">The sequence shown here is derived from an EMBL/GenBank/DDBJ whole genome shotgun (WGS) entry which is preliminary data.</text>
</comment>
<evidence type="ECO:0000256" key="2">
    <source>
        <dbReference type="ARBA" id="ARBA00023242"/>
    </source>
</evidence>
<dbReference type="GeneID" id="41979202"/>
<dbReference type="AlphaFoldDB" id="A0A507BHX5"/>
<keyword evidence="2" id="KW-0539">Nucleus</keyword>
<gene>
    <name evidence="4" type="ORF">E0L32_011755</name>
</gene>